<proteinExistence type="predicted"/>
<comment type="caution">
    <text evidence="1">The sequence shown here is derived from an EMBL/GenBank/DDBJ whole genome shotgun (WGS) entry which is preliminary data.</text>
</comment>
<protein>
    <submittedName>
        <fullName evidence="1">Uncharacterized protein</fullName>
    </submittedName>
</protein>
<evidence type="ECO:0000313" key="2">
    <source>
        <dbReference type="Proteomes" id="UP000192610"/>
    </source>
</evidence>
<organism evidence="1 2">
    <name type="scientific">Niastella yeongjuensis</name>
    <dbReference type="NCBI Taxonomy" id="354355"/>
    <lineage>
        <taxon>Bacteria</taxon>
        <taxon>Pseudomonadati</taxon>
        <taxon>Bacteroidota</taxon>
        <taxon>Chitinophagia</taxon>
        <taxon>Chitinophagales</taxon>
        <taxon>Chitinophagaceae</taxon>
        <taxon>Niastella</taxon>
    </lineage>
</organism>
<sequence length="96" mass="10708">MDGITSGQCLKGICLPTVETSLFIVKSNAMLFDYLHPFKLNLRSKNQEPTLVRLHAPAHDTMEGAEFMDDALRFEDELPLMQTEVSIATGSPEQLL</sequence>
<reference evidence="2" key="1">
    <citation type="submission" date="2016-04" db="EMBL/GenBank/DDBJ databases">
        <authorList>
            <person name="Chen L."/>
            <person name="Zhuang W."/>
            <person name="Wang G."/>
        </authorList>
    </citation>
    <scope>NUCLEOTIDE SEQUENCE [LARGE SCALE GENOMIC DNA]</scope>
    <source>
        <strain evidence="2">17621</strain>
    </source>
</reference>
<dbReference type="AlphaFoldDB" id="A0A1V9EMU2"/>
<name>A0A1V9EMU2_9BACT</name>
<evidence type="ECO:0000313" key="1">
    <source>
        <dbReference type="EMBL" id="OQP47468.1"/>
    </source>
</evidence>
<accession>A0A1V9EMU2</accession>
<gene>
    <name evidence="1" type="ORF">A4H97_08225</name>
</gene>
<dbReference type="STRING" id="354355.SAMN05660816_01672"/>
<dbReference type="Proteomes" id="UP000192610">
    <property type="component" value="Unassembled WGS sequence"/>
</dbReference>
<dbReference type="EMBL" id="LVXG01000023">
    <property type="protein sequence ID" value="OQP47468.1"/>
    <property type="molecule type" value="Genomic_DNA"/>
</dbReference>
<keyword evidence="2" id="KW-1185">Reference proteome</keyword>